<feature type="chain" id="PRO_5047049447" description="Glycoside hydrolase family 71 protein" evidence="2">
    <location>
        <begin position="17"/>
        <end position="513"/>
    </location>
</feature>
<dbReference type="EMBL" id="JBAHYK010001446">
    <property type="protein sequence ID" value="KAL0567990.1"/>
    <property type="molecule type" value="Genomic_DNA"/>
</dbReference>
<comment type="caution">
    <text evidence="3">The sequence shown here is derived from an EMBL/GenBank/DDBJ whole genome shotgun (WGS) entry which is preliminary data.</text>
</comment>
<protein>
    <recommendedName>
        <fullName evidence="5">Glycoside hydrolase family 71 protein</fullName>
    </recommendedName>
</protein>
<name>A0ABR3EYI3_9AGAR</name>
<organism evidence="3 4">
    <name type="scientific">Marasmius crinis-equi</name>
    <dbReference type="NCBI Taxonomy" id="585013"/>
    <lineage>
        <taxon>Eukaryota</taxon>
        <taxon>Fungi</taxon>
        <taxon>Dikarya</taxon>
        <taxon>Basidiomycota</taxon>
        <taxon>Agaricomycotina</taxon>
        <taxon>Agaricomycetes</taxon>
        <taxon>Agaricomycetidae</taxon>
        <taxon>Agaricales</taxon>
        <taxon>Marasmiineae</taxon>
        <taxon>Marasmiaceae</taxon>
        <taxon>Marasmius</taxon>
    </lineage>
</organism>
<dbReference type="Pfam" id="PF03659">
    <property type="entry name" value="Glyco_hydro_71"/>
    <property type="match status" value="1"/>
</dbReference>
<gene>
    <name evidence="3" type="ORF">V5O48_014009</name>
</gene>
<evidence type="ECO:0000256" key="1">
    <source>
        <dbReference type="SAM" id="MobiDB-lite"/>
    </source>
</evidence>
<evidence type="ECO:0000256" key="2">
    <source>
        <dbReference type="SAM" id="SignalP"/>
    </source>
</evidence>
<sequence>MHGLVRSLLFCSLAAASSSLGYVIPYTYSRELASRQTSDPKMVFAHLIVGITGNRASAADYDDDMKRAKALGIDAFALNIGNEQPEVQLGFAYDSAAANGMKAFISFDCNFFPPGQEGQIGALISQFAAKPAQLTVANGKPFVSTFIGDNLNVDAIRGAAGRDIFFVPNFHPGQGDFGKIDGAFNFQGWPSNGRNKAPSDGQLVTVNDGDQTFLSNLAGKSYMAPVSPWFSTHFGGEVPFSKNWVFPSELLIYQRWLEVLALKPSFAEIVTWNDYGESHYIGPLSSKHTDDGASKWANDMPHNGWADLSKPFIAAYKAGADKPDTFIDEEKIIYWYRITPKGLDCDATDTTMGAGNNATGDFFNGHPNGFDTLSDDVFVVSLLKTPGTVTVNSGGTLYTFDAPAGASAFQAPFKVGTQAFALNRDGAEVMSAVSLKAIQDTCPCGIYNFNSYVGTVPEGPRDDLQADGLTNFKNGLSSQVACDAQPSLPATPPPTAAPTVTSSVAAAPTSPPI</sequence>
<accession>A0ABR3EYI3</accession>
<keyword evidence="4" id="KW-1185">Reference proteome</keyword>
<dbReference type="InterPro" id="IPR005197">
    <property type="entry name" value="Glyco_hydro_71"/>
</dbReference>
<evidence type="ECO:0000313" key="4">
    <source>
        <dbReference type="Proteomes" id="UP001465976"/>
    </source>
</evidence>
<feature type="compositionally biased region" description="Low complexity" evidence="1">
    <location>
        <begin position="497"/>
        <end position="513"/>
    </location>
</feature>
<dbReference type="Proteomes" id="UP001465976">
    <property type="component" value="Unassembled WGS sequence"/>
</dbReference>
<proteinExistence type="predicted"/>
<feature type="signal peptide" evidence="2">
    <location>
        <begin position="1"/>
        <end position="16"/>
    </location>
</feature>
<dbReference type="CDD" id="cd11577">
    <property type="entry name" value="GH71"/>
    <property type="match status" value="1"/>
</dbReference>
<keyword evidence="2" id="KW-0732">Signal</keyword>
<dbReference type="Gene3D" id="3.20.20.80">
    <property type="entry name" value="Glycosidases"/>
    <property type="match status" value="1"/>
</dbReference>
<reference evidence="3 4" key="1">
    <citation type="submission" date="2024-02" db="EMBL/GenBank/DDBJ databases">
        <title>A draft genome for the cacao thread blight pathogen Marasmius crinis-equi.</title>
        <authorList>
            <person name="Cohen S.P."/>
            <person name="Baruah I.K."/>
            <person name="Amoako-Attah I."/>
            <person name="Bukari Y."/>
            <person name="Meinhardt L.W."/>
            <person name="Bailey B.A."/>
        </authorList>
    </citation>
    <scope>NUCLEOTIDE SEQUENCE [LARGE SCALE GENOMIC DNA]</scope>
    <source>
        <strain evidence="3 4">GH-76</strain>
    </source>
</reference>
<feature type="region of interest" description="Disordered" evidence="1">
    <location>
        <begin position="483"/>
        <end position="513"/>
    </location>
</feature>
<evidence type="ECO:0008006" key="5">
    <source>
        <dbReference type="Google" id="ProtNLM"/>
    </source>
</evidence>
<evidence type="ECO:0000313" key="3">
    <source>
        <dbReference type="EMBL" id="KAL0567990.1"/>
    </source>
</evidence>